<dbReference type="Pfam" id="PF00646">
    <property type="entry name" value="F-box"/>
    <property type="match status" value="1"/>
</dbReference>
<dbReference type="Proteomes" id="UP000231279">
    <property type="component" value="Unassembled WGS sequence"/>
</dbReference>
<organism evidence="3 4">
    <name type="scientific">Handroanthus impetiginosus</name>
    <dbReference type="NCBI Taxonomy" id="429701"/>
    <lineage>
        <taxon>Eukaryota</taxon>
        <taxon>Viridiplantae</taxon>
        <taxon>Streptophyta</taxon>
        <taxon>Embryophyta</taxon>
        <taxon>Tracheophyta</taxon>
        <taxon>Spermatophyta</taxon>
        <taxon>Magnoliopsida</taxon>
        <taxon>eudicotyledons</taxon>
        <taxon>Gunneridae</taxon>
        <taxon>Pentapetalae</taxon>
        <taxon>asterids</taxon>
        <taxon>lamiids</taxon>
        <taxon>Lamiales</taxon>
        <taxon>Bignoniaceae</taxon>
        <taxon>Crescentiina</taxon>
        <taxon>Tabebuia alliance</taxon>
        <taxon>Handroanthus</taxon>
    </lineage>
</organism>
<dbReference type="InterPro" id="IPR053772">
    <property type="entry name" value="At1g61320/At1g61330-like"/>
</dbReference>
<dbReference type="InterPro" id="IPR053781">
    <property type="entry name" value="F-box_AtFBL13-like"/>
</dbReference>
<gene>
    <name evidence="3" type="ORF">CDL12_08328</name>
</gene>
<keyword evidence="4" id="KW-1185">Reference proteome</keyword>
<evidence type="ECO:0000313" key="3">
    <source>
        <dbReference type="EMBL" id="PIN18990.1"/>
    </source>
</evidence>
<accession>A0A2G9HNX5</accession>
<dbReference type="CDD" id="cd22160">
    <property type="entry name" value="F-box_AtFBL13-like"/>
    <property type="match status" value="1"/>
</dbReference>
<dbReference type="InterPro" id="IPR055411">
    <property type="entry name" value="LRR_FXL15/At3g58940/PEG3-like"/>
</dbReference>
<evidence type="ECO:0000259" key="2">
    <source>
        <dbReference type="Pfam" id="PF24758"/>
    </source>
</evidence>
<dbReference type="Pfam" id="PF24758">
    <property type="entry name" value="LRR_At5g56370"/>
    <property type="match status" value="1"/>
</dbReference>
<name>A0A2G9HNX5_9LAMI</name>
<evidence type="ECO:0000313" key="4">
    <source>
        <dbReference type="Proteomes" id="UP000231279"/>
    </source>
</evidence>
<dbReference type="SUPFAM" id="SSF81383">
    <property type="entry name" value="F-box domain"/>
    <property type="match status" value="1"/>
</dbReference>
<dbReference type="InterPro" id="IPR036047">
    <property type="entry name" value="F-box-like_dom_sf"/>
</dbReference>
<comment type="caution">
    <text evidence="3">The sequence shown here is derived from an EMBL/GenBank/DDBJ whole genome shotgun (WGS) entry which is preliminary data.</text>
</comment>
<proteinExistence type="predicted"/>
<reference evidence="4" key="1">
    <citation type="journal article" date="2018" name="Gigascience">
        <title>Genome assembly of the Pink Ipe (Handroanthus impetiginosus, Bignoniaceae), a highly valued, ecologically keystone Neotropical timber forest tree.</title>
        <authorList>
            <person name="Silva-Junior O.B."/>
            <person name="Grattapaglia D."/>
            <person name="Novaes E."/>
            <person name="Collevatti R.G."/>
        </authorList>
    </citation>
    <scope>NUCLEOTIDE SEQUENCE [LARGE SCALE GENOMIC DNA]</scope>
    <source>
        <strain evidence="4">cv. UFG-1</strain>
    </source>
</reference>
<dbReference type="STRING" id="429701.A0A2G9HNX5"/>
<protein>
    <submittedName>
        <fullName evidence="3">Uncharacterized protein</fullName>
    </submittedName>
</protein>
<dbReference type="PANTHER" id="PTHR34145">
    <property type="entry name" value="OS02G0105600 PROTEIN"/>
    <property type="match status" value="1"/>
</dbReference>
<dbReference type="InterPro" id="IPR001810">
    <property type="entry name" value="F-box_dom"/>
</dbReference>
<dbReference type="SUPFAM" id="SSF52058">
    <property type="entry name" value="L domain-like"/>
    <property type="match status" value="1"/>
</dbReference>
<dbReference type="Gene3D" id="3.80.10.10">
    <property type="entry name" value="Ribonuclease Inhibitor"/>
    <property type="match status" value="1"/>
</dbReference>
<sequence>MEKKSLDFVVDTYLLNDDRHNCHVNRRSPIPVLQCHRVEDEEEFEDQLEHSTNGRGIDRLSALPDIICQHIVSFLPATDARRMSFLSRRWRFMWCACPSFTFDEREFHRHPPQWHRSQQNFIRFVDEALEFRKTYFNDLSIEKFKVSKRFAEEVSPCLESWIAFALERNVRELSVIAGMKDLIAIAEFFQPFRVPYQLPKGVFATKSVQCLELVFCDLTQVSASSIDLPLLKNLDLINVHMNDSVCILSSSPLLEKINLSLICGLEKIQISGEKLKMLVVFKCLPLEEVMVKAPTIESFLFRGKRQNPDKIDISSCRKLRFLWLKRASNLTDVIMILSHCSGLKNAVVNSPNLWMLVLFKCKHLSSAKIDAPNLRAFEYSGHMITFPSVVASSQLDAIIHMDGHNFCSRWYAKLKEMYLIVPHEMRKKLLPQLNGLRELKVHKRRGNMNLAQLEDGIQWIFPGLKNLYVESDGLTHHFQYSGAGEDEDVGATWRKCREFIKEGDRF</sequence>
<feature type="domain" description="F-box" evidence="1">
    <location>
        <begin position="60"/>
        <end position="98"/>
    </location>
</feature>
<dbReference type="OrthoDB" id="1719396at2759"/>
<evidence type="ECO:0000259" key="1">
    <source>
        <dbReference type="Pfam" id="PF00646"/>
    </source>
</evidence>
<dbReference type="InterPro" id="IPR032675">
    <property type="entry name" value="LRR_dom_sf"/>
</dbReference>
<dbReference type="Gene3D" id="1.20.1280.50">
    <property type="match status" value="1"/>
</dbReference>
<feature type="domain" description="F-box/LRR-repeat protein 15/At3g58940/PEG3-like LRR" evidence="2">
    <location>
        <begin position="159"/>
        <end position="322"/>
    </location>
</feature>
<dbReference type="PANTHER" id="PTHR34145:SF28">
    <property type="entry name" value="F-BOX DOMAIN-CONTAINING PROTEIN"/>
    <property type="match status" value="1"/>
</dbReference>
<dbReference type="AlphaFoldDB" id="A0A2G9HNX5"/>
<dbReference type="EMBL" id="NKXS01001364">
    <property type="protein sequence ID" value="PIN18990.1"/>
    <property type="molecule type" value="Genomic_DNA"/>
</dbReference>